<dbReference type="Proteomes" id="UP000240493">
    <property type="component" value="Unassembled WGS sequence"/>
</dbReference>
<proteinExistence type="predicted"/>
<protein>
    <submittedName>
        <fullName evidence="2">Uncharacterized protein</fullName>
    </submittedName>
</protein>
<gene>
    <name evidence="2" type="ORF">M441DRAFT_411549</name>
</gene>
<keyword evidence="1" id="KW-1133">Transmembrane helix</keyword>
<name>A0A2T3Z7G5_TRIA4</name>
<keyword evidence="1" id="KW-0472">Membrane</keyword>
<dbReference type="AlphaFoldDB" id="A0A2T3Z7G5"/>
<keyword evidence="1" id="KW-0812">Transmembrane</keyword>
<evidence type="ECO:0000313" key="2">
    <source>
        <dbReference type="EMBL" id="PTB40754.1"/>
    </source>
</evidence>
<evidence type="ECO:0000256" key="1">
    <source>
        <dbReference type="SAM" id="Phobius"/>
    </source>
</evidence>
<reference evidence="2 3" key="1">
    <citation type="submission" date="2016-07" db="EMBL/GenBank/DDBJ databases">
        <title>Multiple horizontal gene transfer events from other fungi enriched the ability of initially mycotrophic Trichoderma (Ascomycota) to feed on dead plant biomass.</title>
        <authorList>
            <consortium name="DOE Joint Genome Institute"/>
            <person name="Aerts A."/>
            <person name="Atanasova L."/>
            <person name="Chenthamara K."/>
            <person name="Zhang J."/>
            <person name="Grujic M."/>
            <person name="Henrissat B."/>
            <person name="Kuo A."/>
            <person name="Salamov A."/>
            <person name="Lipzen A."/>
            <person name="Labutti K."/>
            <person name="Barry K."/>
            <person name="Miao Y."/>
            <person name="Rahimi M.J."/>
            <person name="Shen Q."/>
            <person name="Grigoriev I.V."/>
            <person name="Kubicek C.P."/>
            <person name="Druzhinina I.S."/>
        </authorList>
    </citation>
    <scope>NUCLEOTIDE SEQUENCE [LARGE SCALE GENOMIC DNA]</scope>
    <source>
        <strain evidence="2 3">CBS 433.97</strain>
    </source>
</reference>
<accession>A0A2T3Z7G5</accession>
<dbReference type="OrthoDB" id="10518619at2759"/>
<evidence type="ECO:0000313" key="3">
    <source>
        <dbReference type="Proteomes" id="UP000240493"/>
    </source>
</evidence>
<keyword evidence="3" id="KW-1185">Reference proteome</keyword>
<dbReference type="EMBL" id="KZ679262">
    <property type="protein sequence ID" value="PTB40754.1"/>
    <property type="molecule type" value="Genomic_DNA"/>
</dbReference>
<organism evidence="2 3">
    <name type="scientific">Trichoderma asperellum (strain ATCC 204424 / CBS 433.97 / NBRC 101777)</name>
    <dbReference type="NCBI Taxonomy" id="1042311"/>
    <lineage>
        <taxon>Eukaryota</taxon>
        <taxon>Fungi</taxon>
        <taxon>Dikarya</taxon>
        <taxon>Ascomycota</taxon>
        <taxon>Pezizomycotina</taxon>
        <taxon>Sordariomycetes</taxon>
        <taxon>Hypocreomycetidae</taxon>
        <taxon>Hypocreales</taxon>
        <taxon>Hypocreaceae</taxon>
        <taxon>Trichoderma</taxon>
    </lineage>
</organism>
<feature type="transmembrane region" description="Helical" evidence="1">
    <location>
        <begin position="41"/>
        <end position="58"/>
    </location>
</feature>
<sequence>MMDRIGGVAGRFETSSQTFCFPVHRQMSESWLAMGTKCRMLALRVVHISLVLWAMYSQSPFLLRSHGKAWLQYHV</sequence>